<dbReference type="GeneID" id="82202514"/>
<dbReference type="RefSeq" id="WP_075818848.1">
    <property type="nucleotide sequence ID" value="NZ_CAOUMU010000006.1"/>
</dbReference>
<sequence length="585" mass="68127">MIHASDLINVWHCPRLGCNIHQHKKGQHEPFANLIAPFFDLAKEKVKVENIPQGRLNDPMERTVELLKQKKGGIRLRFERDGIRTKVPFLFPIYEEEESTFQESKKKTSKKRKKRYEDFDYEAIYPILSANPTEILIEMMALDQWILEGMGIHVKKHKIVYLNREYVRNGDLNPDELFIEGRHLLRKSGTPYEKTIDDQIAEYLSENDLEKKIRQAKQVLNEEDAVPVRNRHCLAPRRCAYYNDCFNEDSLDDSSILFLSSASKRAQMFEEGKDTLAKADPYQIEGSPLQFSQVMADRNGGVFLDARAAENWIASLAWPRIYLDFEWDTFAFPPYDRMIPYDVLCFEFSMHVENEDGTIRHTGFFKHGDGRKEFIETLLKNIPEHGSVIVYNMEGAEKLRLIQLARQFPEYEEQLNEICSRMLDLSVLFEKGIYYDIRQRGHYSLKTMMNLFSDQDGYSKLPVKNGLDAIEAYRRLCASHDEAERNSLAKRIDTYCAMDTEAEMIILHGLQDKLADLKNTKPAKKKKAKEQALKQTESTKIHRRKRKSKKRVKPASPKDNDQETAVLNSDPEDPSRTKPKTRNEE</sequence>
<feature type="compositionally biased region" description="Basic and acidic residues" evidence="1">
    <location>
        <begin position="573"/>
        <end position="585"/>
    </location>
</feature>
<dbReference type="AlphaFoldDB" id="A0A1U7NGW5"/>
<evidence type="ECO:0000259" key="2">
    <source>
        <dbReference type="Pfam" id="PF11074"/>
    </source>
</evidence>
<comment type="caution">
    <text evidence="3">The sequence shown here is derived from an EMBL/GenBank/DDBJ whole genome shotgun (WGS) entry which is preliminary data.</text>
</comment>
<dbReference type="Pfam" id="PF11074">
    <property type="entry name" value="DUF2779"/>
    <property type="match status" value="1"/>
</dbReference>
<evidence type="ECO:0000313" key="4">
    <source>
        <dbReference type="Proteomes" id="UP000186341"/>
    </source>
</evidence>
<dbReference type="InterPro" id="IPR021301">
    <property type="entry name" value="DUF2779"/>
</dbReference>
<evidence type="ECO:0000313" key="3">
    <source>
        <dbReference type="EMBL" id="OLU40652.1"/>
    </source>
</evidence>
<feature type="compositionally biased region" description="Basic residues" evidence="1">
    <location>
        <begin position="541"/>
        <end position="553"/>
    </location>
</feature>
<dbReference type="OrthoDB" id="9783873at2"/>
<organism evidence="3 4">
    <name type="scientific">Ileibacterium valens</name>
    <dbReference type="NCBI Taxonomy" id="1862668"/>
    <lineage>
        <taxon>Bacteria</taxon>
        <taxon>Bacillati</taxon>
        <taxon>Bacillota</taxon>
        <taxon>Erysipelotrichia</taxon>
        <taxon>Erysipelotrichales</taxon>
        <taxon>Erysipelotrichaceae</taxon>
        <taxon>Ileibacterium</taxon>
    </lineage>
</organism>
<feature type="domain" description="DUF2779" evidence="2">
    <location>
        <begin position="321"/>
        <end position="444"/>
    </location>
</feature>
<feature type="region of interest" description="Disordered" evidence="1">
    <location>
        <begin position="521"/>
        <end position="585"/>
    </location>
</feature>
<evidence type="ECO:0000256" key="1">
    <source>
        <dbReference type="SAM" id="MobiDB-lite"/>
    </source>
</evidence>
<dbReference type="Proteomes" id="UP000186341">
    <property type="component" value="Unassembled WGS sequence"/>
</dbReference>
<proteinExistence type="predicted"/>
<protein>
    <recommendedName>
        <fullName evidence="2">DUF2779 domain-containing protein</fullName>
    </recommendedName>
</protein>
<name>A0A1U7NGW5_9FIRM</name>
<gene>
    <name evidence="3" type="ORF">BO222_04700</name>
</gene>
<feature type="compositionally biased region" description="Basic and acidic residues" evidence="1">
    <location>
        <begin position="529"/>
        <end position="540"/>
    </location>
</feature>
<reference evidence="3 4" key="1">
    <citation type="submission" date="2016-11" db="EMBL/GenBank/DDBJ databases">
        <title>Description of two novel members of the family Erysipelotrichaceae: Ileibacterium lipovorans gen. nov., sp. nov. and Dubosiella newyorkensis, gen. nov., sp. nov.</title>
        <authorList>
            <person name="Cox L.M."/>
            <person name="Sohn J."/>
            <person name="Tyrrell K.L."/>
            <person name="Citron D.M."/>
            <person name="Lawson P.A."/>
            <person name="Patel N.B."/>
            <person name="Iizumi T."/>
            <person name="Perez-Perez G.I."/>
            <person name="Goldstein E.J."/>
            <person name="Blaser M.J."/>
        </authorList>
    </citation>
    <scope>NUCLEOTIDE SEQUENCE [LARGE SCALE GENOMIC DNA]</scope>
    <source>
        <strain evidence="3 4">NYU-BL-A3</strain>
    </source>
</reference>
<keyword evidence="4" id="KW-1185">Reference proteome</keyword>
<accession>A0A1U7NGW5</accession>
<dbReference type="EMBL" id="MPJW01000101">
    <property type="protein sequence ID" value="OLU40652.1"/>
    <property type="molecule type" value="Genomic_DNA"/>
</dbReference>